<reference evidence="3" key="1">
    <citation type="submission" date="2012-07" db="EMBL/GenBank/DDBJ databases">
        <title>The Genome Sequence of Myroides odoratimimus CCUG 10230.</title>
        <authorList>
            <consortium name="The Broad Institute Genome Sequencing Platform"/>
            <person name="Earl A."/>
            <person name="Ward D."/>
            <person name="Feldgarden M."/>
            <person name="Gevers D."/>
            <person name="Huys G."/>
            <person name="Walker B."/>
            <person name="Young S.K."/>
            <person name="Zeng Q."/>
            <person name="Gargeya S."/>
            <person name="Fitzgerald M."/>
            <person name="Haas B."/>
            <person name="Abouelleil A."/>
            <person name="Alvarado L."/>
            <person name="Arachchi H.M."/>
            <person name="Berlin A.M."/>
            <person name="Chapman S.B."/>
            <person name="Goldberg J."/>
            <person name="Griggs A."/>
            <person name="Gujja S."/>
            <person name="Hansen M."/>
            <person name="Howarth C."/>
            <person name="Imamovic A."/>
            <person name="Larimer J."/>
            <person name="McCowen C."/>
            <person name="Montmayeur A."/>
            <person name="Murphy C."/>
            <person name="Neiman D."/>
            <person name="Pearson M."/>
            <person name="Priest M."/>
            <person name="Roberts A."/>
            <person name="Saif S."/>
            <person name="Shea T."/>
            <person name="Sisk P."/>
            <person name="Sykes S."/>
            <person name="Wortman J."/>
            <person name="Nusbaum C."/>
            <person name="Birren B."/>
        </authorList>
    </citation>
    <scope>NUCLEOTIDE SEQUENCE [LARGE SCALE GENOMIC DNA]</scope>
    <source>
        <strain evidence="3">CCUG 10230</strain>
    </source>
</reference>
<dbReference type="Pfam" id="PF22483">
    <property type="entry name" value="Mu-transpos_C_2"/>
    <property type="match status" value="1"/>
</dbReference>
<dbReference type="InterPro" id="IPR036397">
    <property type="entry name" value="RNaseH_sf"/>
</dbReference>
<feature type="domain" description="Integrase catalytic" evidence="2">
    <location>
        <begin position="135"/>
        <end position="321"/>
    </location>
</feature>
<sequence>MANKPISTTMIKSIIKMKIKEISNSRIASSLGISRTTLIKYVDNICKSGLSFGELDKLSEKDLADLFHTPNLLTEIKNDKVTTDLLEYFPYVDRMLPQVGFTRLILWEQYKEKYPEGVQYSRFCEAYSNWCAQGKGYVPIEHKAGEKLFIDYAGKRLEIVCPQTGNISKVEVFVATLGASQYTYVEACASQKAPDFIKSIENALHYFGGVPNCIVPDNLKSAVIKPHRIEPELNQQLLKFAMHYDTTIMPARVRKPKDKSPVEMAVNITYSRIYTKLHGQIFFSINQLNTAIKKLLKPYNDYPFQKKQSSRTEMFLDFEKQALKALPIDLYPIKTYKTATVLKNYHVDFREDKHHYSVPYQYLGKKVTLIVDQNIVEIYHNYQRIAVHPRNRRTSGYSTLKEHLPPKSQYNAGWSEEYFISWANKIGPETKAFIGKILHKQTFVEQSFKSCIAVLSFASKVGNSRLNLACKRALAYEHISYKAIENISKNGLDQQELEQNLQAIPQHENIRGNNYFN</sequence>
<dbReference type="Proteomes" id="UP000005402">
    <property type="component" value="Unassembled WGS sequence"/>
</dbReference>
<comment type="caution">
    <text evidence="3">The sequence shown here is derived from an EMBL/GenBank/DDBJ whole genome shotgun (WGS) entry which is preliminary data.</text>
</comment>
<evidence type="ECO:0000259" key="2">
    <source>
        <dbReference type="PROSITE" id="PS50994"/>
    </source>
</evidence>
<name>A0ABP2NAR8_9FLAO</name>
<dbReference type="PROSITE" id="PS50994">
    <property type="entry name" value="INTEGRASE"/>
    <property type="match status" value="1"/>
</dbReference>
<dbReference type="InterPro" id="IPR001584">
    <property type="entry name" value="Integrase_cat-core"/>
</dbReference>
<dbReference type="Gene3D" id="3.30.420.10">
    <property type="entry name" value="Ribonuclease H-like superfamily/Ribonuclease H"/>
    <property type="match status" value="1"/>
</dbReference>
<protein>
    <recommendedName>
        <fullName evidence="2">Integrase catalytic domain-containing protein</fullName>
    </recommendedName>
</protein>
<dbReference type="InterPro" id="IPR054353">
    <property type="entry name" value="IstA-like_C"/>
</dbReference>
<keyword evidence="4" id="KW-1185">Reference proteome</keyword>
<dbReference type="NCBIfam" id="NF033546">
    <property type="entry name" value="transpos_IS21"/>
    <property type="match status" value="1"/>
</dbReference>
<comment type="similarity">
    <text evidence="1">Belongs to the transposase IS21/IS408/IS1162 family.</text>
</comment>
<organism evidence="3 4">
    <name type="scientific">Myroides odoratimimus CCUG 10230</name>
    <dbReference type="NCBI Taxonomy" id="883150"/>
    <lineage>
        <taxon>Bacteria</taxon>
        <taxon>Pseudomonadati</taxon>
        <taxon>Bacteroidota</taxon>
        <taxon>Flavobacteriia</taxon>
        <taxon>Flavobacteriales</taxon>
        <taxon>Flavobacteriaceae</taxon>
        <taxon>Myroides</taxon>
    </lineage>
</organism>
<evidence type="ECO:0000256" key="1">
    <source>
        <dbReference type="ARBA" id="ARBA00009277"/>
    </source>
</evidence>
<evidence type="ECO:0000313" key="4">
    <source>
        <dbReference type="Proteomes" id="UP000005402"/>
    </source>
</evidence>
<dbReference type="PANTHER" id="PTHR35004">
    <property type="entry name" value="TRANSPOSASE RV3428C-RELATED"/>
    <property type="match status" value="1"/>
</dbReference>
<proteinExistence type="inferred from homology"/>
<evidence type="ECO:0000313" key="3">
    <source>
        <dbReference type="EMBL" id="EHO07780.1"/>
    </source>
</evidence>
<dbReference type="EMBL" id="AGEC02000008">
    <property type="protein sequence ID" value="EHO07780.1"/>
    <property type="molecule type" value="Genomic_DNA"/>
</dbReference>
<accession>A0ABP2NAR8</accession>
<dbReference type="PANTHER" id="PTHR35004:SF8">
    <property type="entry name" value="TRANSPOSASE RV3428C-RELATED"/>
    <property type="match status" value="1"/>
</dbReference>
<dbReference type="RefSeq" id="WP_006259345.1">
    <property type="nucleotide sequence ID" value="NZ_KE161015.1"/>
</dbReference>
<gene>
    <name evidence="3" type="ORF">HMPREF9712_02516</name>
</gene>